<dbReference type="GO" id="GO:0005930">
    <property type="term" value="C:axoneme"/>
    <property type="evidence" value="ECO:0007669"/>
    <property type="project" value="TreeGrafter"/>
</dbReference>
<dbReference type="GO" id="GO:0036064">
    <property type="term" value="C:ciliary basal body"/>
    <property type="evidence" value="ECO:0007669"/>
    <property type="project" value="TreeGrafter"/>
</dbReference>
<sequence>MVDDLSRFEGVYDGYTEESLLNLIEENTKAVNEIEFENSIFESYIKRLDITVEHQVEQIVSEVSRSSRNRSRSRNAAAERALRLTAEQKCTIAKVEIENYTQEIAAYKQNSEAILDNYKAIIEEAEIQLKFIEKIKYSYDKHITKRAFQPRYNAIMAERLVRFIEEILKSQDTLVDKLRLNNTTLRFQR</sequence>
<evidence type="ECO:0000256" key="1">
    <source>
        <dbReference type="SAM" id="Coils"/>
    </source>
</evidence>
<dbReference type="PANTHER" id="PTHR15654">
    <property type="entry name" value="COILED-COIL DOMAIN-CONTAINING PROTEIN 113-RELATED"/>
    <property type="match status" value="1"/>
</dbReference>
<protein>
    <submittedName>
        <fullName evidence="2">Vps5 domain-containing protein</fullName>
    </submittedName>
</protein>
<name>A0A5K3F5W4_MESCO</name>
<dbReference type="InterPro" id="IPR051885">
    <property type="entry name" value="CC_CF"/>
</dbReference>
<accession>A0A5K3F5W4</accession>
<organism evidence="2">
    <name type="scientific">Mesocestoides corti</name>
    <name type="common">Flatworm</name>
    <dbReference type="NCBI Taxonomy" id="53468"/>
    <lineage>
        <taxon>Eukaryota</taxon>
        <taxon>Metazoa</taxon>
        <taxon>Spiralia</taxon>
        <taxon>Lophotrochozoa</taxon>
        <taxon>Platyhelminthes</taxon>
        <taxon>Cestoda</taxon>
        <taxon>Eucestoda</taxon>
        <taxon>Cyclophyllidea</taxon>
        <taxon>Mesocestoididae</taxon>
        <taxon>Mesocestoides</taxon>
    </lineage>
</organism>
<dbReference type="WBParaSite" id="MCU_005685-RA">
    <property type="protein sequence ID" value="MCU_005685-RA"/>
    <property type="gene ID" value="MCU_005685"/>
</dbReference>
<keyword evidence="1" id="KW-0175">Coiled coil</keyword>
<proteinExistence type="predicted"/>
<dbReference type="PANTHER" id="PTHR15654:SF2">
    <property type="entry name" value="COILED-COIL DOMAIN-CONTAINING PROTEIN 113"/>
    <property type="match status" value="1"/>
</dbReference>
<feature type="coiled-coil region" evidence="1">
    <location>
        <begin position="90"/>
        <end position="135"/>
    </location>
</feature>
<reference evidence="2" key="1">
    <citation type="submission" date="2019-11" db="UniProtKB">
        <authorList>
            <consortium name="WormBaseParasite"/>
        </authorList>
    </citation>
    <scope>IDENTIFICATION</scope>
</reference>
<dbReference type="AlphaFoldDB" id="A0A5K3F5W4"/>
<dbReference type="GO" id="GO:0060271">
    <property type="term" value="P:cilium assembly"/>
    <property type="evidence" value="ECO:0007669"/>
    <property type="project" value="TreeGrafter"/>
</dbReference>
<evidence type="ECO:0000313" key="2">
    <source>
        <dbReference type="WBParaSite" id="MCU_005685-RA"/>
    </source>
</evidence>